<proteinExistence type="predicted"/>
<evidence type="ECO:0000313" key="1">
    <source>
        <dbReference type="EMBL" id="TKT92738.1"/>
    </source>
</evidence>
<reference evidence="1 2" key="1">
    <citation type="submission" date="2019-05" db="EMBL/GenBank/DDBJ databases">
        <title>Dyadobacter AR-3-8 sp. nov., isolated from arctic soil.</title>
        <authorList>
            <person name="Chaudhary D.K."/>
        </authorList>
    </citation>
    <scope>NUCLEOTIDE SEQUENCE [LARGE SCALE GENOMIC DNA]</scope>
    <source>
        <strain evidence="1 2">AR-3-8</strain>
    </source>
</reference>
<dbReference type="InterPro" id="IPR009078">
    <property type="entry name" value="Ferritin-like_SF"/>
</dbReference>
<gene>
    <name evidence="1" type="ORF">FDK13_07985</name>
</gene>
<dbReference type="PANTHER" id="PTHR30565:SF9">
    <property type="entry name" value="PROTEIN YCIF"/>
    <property type="match status" value="1"/>
</dbReference>
<accession>A0A4U6D9B1</accession>
<protein>
    <submittedName>
        <fullName evidence="1">DUF892 family protein</fullName>
    </submittedName>
</protein>
<dbReference type="OrthoDB" id="9795056at2"/>
<dbReference type="Proteomes" id="UP000304900">
    <property type="component" value="Unassembled WGS sequence"/>
</dbReference>
<organism evidence="1 2">
    <name type="scientific">Dyadobacter frigoris</name>
    <dbReference type="NCBI Taxonomy" id="2576211"/>
    <lineage>
        <taxon>Bacteria</taxon>
        <taxon>Pseudomonadati</taxon>
        <taxon>Bacteroidota</taxon>
        <taxon>Cytophagia</taxon>
        <taxon>Cytophagales</taxon>
        <taxon>Spirosomataceae</taxon>
        <taxon>Dyadobacter</taxon>
    </lineage>
</organism>
<dbReference type="InterPro" id="IPR012347">
    <property type="entry name" value="Ferritin-like"/>
</dbReference>
<dbReference type="Gene3D" id="1.20.1260.10">
    <property type="match status" value="1"/>
</dbReference>
<dbReference type="InterPro" id="IPR010287">
    <property type="entry name" value="DUF892_YciF-like"/>
</dbReference>
<name>A0A4U6D9B1_9BACT</name>
<dbReference type="InterPro" id="IPR047114">
    <property type="entry name" value="YciF"/>
</dbReference>
<comment type="caution">
    <text evidence="1">The sequence shown here is derived from an EMBL/GenBank/DDBJ whole genome shotgun (WGS) entry which is preliminary data.</text>
</comment>
<dbReference type="AlphaFoldDB" id="A0A4U6D9B1"/>
<keyword evidence="2" id="KW-1185">Reference proteome</keyword>
<dbReference type="PANTHER" id="PTHR30565">
    <property type="entry name" value="PROTEIN YCIF"/>
    <property type="match status" value="1"/>
</dbReference>
<dbReference type="Pfam" id="PF05974">
    <property type="entry name" value="DUF892"/>
    <property type="match status" value="1"/>
</dbReference>
<dbReference type="EMBL" id="SZVO01000003">
    <property type="protein sequence ID" value="TKT92738.1"/>
    <property type="molecule type" value="Genomic_DNA"/>
</dbReference>
<dbReference type="SUPFAM" id="SSF47240">
    <property type="entry name" value="Ferritin-like"/>
    <property type="match status" value="1"/>
</dbReference>
<sequence length="172" mass="20049">MYFMDKNLKKIKYQELFLSELRNSYFGEKKLEESLREMETKENMKKLAKALKNIWKQTDADVKSLEKAFPKPEVADKPLESNKIDSGKIESSIVEQTENESDVVRIKNQVSKPQDLASYQILTYENLIELVDDLNTEQITEILKSASGQETNNHQYLTRLAEKLVRERDSRA</sequence>
<evidence type="ECO:0000313" key="2">
    <source>
        <dbReference type="Proteomes" id="UP000304900"/>
    </source>
</evidence>